<keyword evidence="2" id="KW-1185">Reference proteome</keyword>
<name>A0ABT1UGK1_9GAMM</name>
<gene>
    <name evidence="1" type="ORF">NP603_08605</name>
</gene>
<accession>A0ABT1UGK1</accession>
<protein>
    <submittedName>
        <fullName evidence="1">Gamma carbonic anhydrase family protein</fullName>
    </submittedName>
</protein>
<proteinExistence type="predicted"/>
<dbReference type="PANTHER" id="PTHR13061">
    <property type="entry name" value="DYNACTIN SUBUNIT P25"/>
    <property type="match status" value="1"/>
</dbReference>
<reference evidence="1 2" key="1">
    <citation type="submission" date="2022-07" db="EMBL/GenBank/DDBJ databases">
        <title>Methylomonas rivi sp. nov., Methylomonas rosea sp. nov., Methylomonas aureus sp. nov. and Methylomonas subterranea sp. nov., four novel methanotrophs isolated from a freshwater creek and the deep terrestrial subsurface.</title>
        <authorList>
            <person name="Abin C."/>
            <person name="Sankaranarayanan K."/>
            <person name="Garner C."/>
            <person name="Sindelar R."/>
            <person name="Kotary K."/>
            <person name="Garner R."/>
            <person name="Barclay S."/>
            <person name="Lawson P."/>
            <person name="Krumholz L."/>
        </authorList>
    </citation>
    <scope>NUCLEOTIDE SEQUENCE [LARGE SCALE GENOMIC DNA]</scope>
    <source>
        <strain evidence="1 2">SURF-1</strain>
    </source>
</reference>
<dbReference type="InterPro" id="IPR050484">
    <property type="entry name" value="Transf_Hexapept/Carb_Anhydrase"/>
</dbReference>
<dbReference type="CDD" id="cd04645">
    <property type="entry name" value="LbH_gamma_CA_like"/>
    <property type="match status" value="1"/>
</dbReference>
<dbReference type="PANTHER" id="PTHR13061:SF56">
    <property type="entry name" value="PROTEIN YRDA"/>
    <property type="match status" value="1"/>
</dbReference>
<dbReference type="Proteomes" id="UP001524569">
    <property type="component" value="Unassembled WGS sequence"/>
</dbReference>
<organism evidence="1 2">
    <name type="scientific">Methylomonas aurea</name>
    <dbReference type="NCBI Taxonomy" id="2952224"/>
    <lineage>
        <taxon>Bacteria</taxon>
        <taxon>Pseudomonadati</taxon>
        <taxon>Pseudomonadota</taxon>
        <taxon>Gammaproteobacteria</taxon>
        <taxon>Methylococcales</taxon>
        <taxon>Methylococcaceae</taxon>
        <taxon>Methylomonas</taxon>
    </lineage>
</organism>
<dbReference type="Pfam" id="PF00132">
    <property type="entry name" value="Hexapep"/>
    <property type="match status" value="2"/>
</dbReference>
<dbReference type="Gene3D" id="2.160.10.10">
    <property type="entry name" value="Hexapeptide repeat proteins"/>
    <property type="match status" value="1"/>
</dbReference>
<evidence type="ECO:0000313" key="2">
    <source>
        <dbReference type="Proteomes" id="UP001524569"/>
    </source>
</evidence>
<comment type="caution">
    <text evidence="1">The sequence shown here is derived from an EMBL/GenBank/DDBJ whole genome shotgun (WGS) entry which is preliminary data.</text>
</comment>
<dbReference type="InterPro" id="IPR011004">
    <property type="entry name" value="Trimer_LpxA-like_sf"/>
</dbReference>
<evidence type="ECO:0000313" key="1">
    <source>
        <dbReference type="EMBL" id="MCQ8181166.1"/>
    </source>
</evidence>
<dbReference type="EMBL" id="JANIBM010000007">
    <property type="protein sequence ID" value="MCQ8181166.1"/>
    <property type="molecule type" value="Genomic_DNA"/>
</dbReference>
<dbReference type="RefSeq" id="WP_256610454.1">
    <property type="nucleotide sequence ID" value="NZ_JANIBM010000007.1"/>
</dbReference>
<dbReference type="InterPro" id="IPR001451">
    <property type="entry name" value="Hexapep"/>
</dbReference>
<dbReference type="SUPFAM" id="SSF51161">
    <property type="entry name" value="Trimeric LpxA-like enzymes"/>
    <property type="match status" value="1"/>
</dbReference>
<sequence length="175" mass="18534">MAIRIYKGKSPRVGERVFVDDAAIVIGDVELGDDVSIWPTSVVRGDVESIKIGSGTNVQDGAVLHVSHAGDFSPNGHPLTIGRGVTIGHRAVVHACTIGDYCLIGIGAIVMDDAELGDYVMLGAGALVAPGKKLESGFLYVGAPAKQIRALTDAEKQFLEYSAKHYVRLKNDYLG</sequence>
<dbReference type="InterPro" id="IPR047324">
    <property type="entry name" value="LbH_gamma_CA-like"/>
</dbReference>